<dbReference type="AlphaFoldDB" id="A0A841C4I5"/>
<dbReference type="InterPro" id="IPR011051">
    <property type="entry name" value="RmlC_Cupin_sf"/>
</dbReference>
<protein>
    <submittedName>
        <fullName evidence="2">Mannose-6-phosphate isomerase-like protein (Cupin superfamily)</fullName>
    </submittedName>
</protein>
<accession>A0A841C4I5</accession>
<evidence type="ECO:0000313" key="2">
    <source>
        <dbReference type="EMBL" id="MBB5873880.1"/>
    </source>
</evidence>
<dbReference type="CDD" id="cd02209">
    <property type="entry name" value="cupin_XRE_C"/>
    <property type="match status" value="1"/>
</dbReference>
<proteinExistence type="predicted"/>
<evidence type="ECO:0000259" key="1">
    <source>
        <dbReference type="Pfam" id="PF07883"/>
    </source>
</evidence>
<dbReference type="InterPro" id="IPR013096">
    <property type="entry name" value="Cupin_2"/>
</dbReference>
<gene>
    <name evidence="2" type="ORF">F4553_007314</name>
</gene>
<dbReference type="RefSeq" id="WP_184845533.1">
    <property type="nucleotide sequence ID" value="NZ_JACHMN010000003.1"/>
</dbReference>
<name>A0A841C4I5_9ACTN</name>
<dbReference type="GO" id="GO:0016853">
    <property type="term" value="F:isomerase activity"/>
    <property type="evidence" value="ECO:0007669"/>
    <property type="project" value="UniProtKB-KW"/>
</dbReference>
<keyword evidence="3" id="KW-1185">Reference proteome</keyword>
<dbReference type="Gene3D" id="2.60.120.10">
    <property type="entry name" value="Jelly Rolls"/>
    <property type="match status" value="1"/>
</dbReference>
<comment type="caution">
    <text evidence="2">The sequence shown here is derived from an EMBL/GenBank/DDBJ whole genome shotgun (WGS) entry which is preliminary data.</text>
</comment>
<evidence type="ECO:0000313" key="3">
    <source>
        <dbReference type="Proteomes" id="UP000587527"/>
    </source>
</evidence>
<sequence length="124" mass="12818">MHLITATTAPRFQLPGVEFTGLASPSRGSGEVCTWRITVEAGLVSDQPHHLDRDEVFMVTSGTLRLSPDGDPLHAGDAAVVPAGEPIQLVNPGAEPATAHVVIQAGFTATMADGTVVGTPPWAV</sequence>
<dbReference type="SUPFAM" id="SSF51182">
    <property type="entry name" value="RmlC-like cupins"/>
    <property type="match status" value="1"/>
</dbReference>
<dbReference type="InterPro" id="IPR014710">
    <property type="entry name" value="RmlC-like_jellyroll"/>
</dbReference>
<feature type="domain" description="Cupin type-2" evidence="1">
    <location>
        <begin position="36"/>
        <end position="102"/>
    </location>
</feature>
<dbReference type="EMBL" id="JACHMN010000003">
    <property type="protein sequence ID" value="MBB5873880.1"/>
    <property type="molecule type" value="Genomic_DNA"/>
</dbReference>
<reference evidence="2 3" key="1">
    <citation type="submission" date="2020-08" db="EMBL/GenBank/DDBJ databases">
        <title>Sequencing the genomes of 1000 actinobacteria strains.</title>
        <authorList>
            <person name="Klenk H.-P."/>
        </authorList>
    </citation>
    <scope>NUCLEOTIDE SEQUENCE [LARGE SCALE GENOMIC DNA]</scope>
    <source>
        <strain evidence="2 3">DSM 45362</strain>
    </source>
</reference>
<organism evidence="2 3">
    <name type="scientific">Allocatelliglobosispora scoriae</name>
    <dbReference type="NCBI Taxonomy" id="643052"/>
    <lineage>
        <taxon>Bacteria</taxon>
        <taxon>Bacillati</taxon>
        <taxon>Actinomycetota</taxon>
        <taxon>Actinomycetes</taxon>
        <taxon>Micromonosporales</taxon>
        <taxon>Micromonosporaceae</taxon>
        <taxon>Allocatelliglobosispora</taxon>
    </lineage>
</organism>
<dbReference type="Pfam" id="PF07883">
    <property type="entry name" value="Cupin_2"/>
    <property type="match status" value="1"/>
</dbReference>
<keyword evidence="2" id="KW-0413">Isomerase</keyword>
<dbReference type="Proteomes" id="UP000587527">
    <property type="component" value="Unassembled WGS sequence"/>
</dbReference>